<evidence type="ECO:0000313" key="1">
    <source>
        <dbReference type="EMBL" id="KJZ82338.1"/>
    </source>
</evidence>
<reference evidence="1 2" key="1">
    <citation type="journal article" date="2015" name="Phytopathology">
        <title>Genomes of Candidatus Liberibacter solanacearum haplotype A from New Zealand and the USA suggest significant genome plasticity in the species.</title>
        <authorList>
            <person name="Thompson S.M."/>
            <person name="Johnson C.P."/>
            <person name="Lu A.Y."/>
            <person name="Frampton R.A."/>
            <person name="Sullivan K.L."/>
            <person name="Fiers M.W."/>
            <person name="Crowhurst R.N."/>
            <person name="Pitman A.R."/>
            <person name="Scott I."/>
            <person name="Gudmestad N.C."/>
            <person name="Smith G.R."/>
        </authorList>
    </citation>
    <scope>NUCLEOTIDE SEQUENCE [LARGE SCALE GENOMIC DNA]</scope>
    <source>
        <strain evidence="1 2">LsoNZ1</strain>
    </source>
</reference>
<protein>
    <submittedName>
        <fullName evidence="1">Uncharacterized protein</fullName>
    </submittedName>
</protein>
<organism evidence="1 2">
    <name type="scientific">Candidatus Liberibacter solanacearum</name>
    <dbReference type="NCBI Taxonomy" id="556287"/>
    <lineage>
        <taxon>Bacteria</taxon>
        <taxon>Pseudomonadati</taxon>
        <taxon>Pseudomonadota</taxon>
        <taxon>Alphaproteobacteria</taxon>
        <taxon>Hyphomicrobiales</taxon>
        <taxon>Rhizobiaceae</taxon>
        <taxon>Liberibacter</taxon>
    </lineage>
</organism>
<accession>A0A0F4VLF6</accession>
<dbReference type="EMBL" id="JMTK01000002">
    <property type="protein sequence ID" value="KJZ82338.1"/>
    <property type="molecule type" value="Genomic_DNA"/>
</dbReference>
<gene>
    <name evidence="1" type="ORF">DJ66_1088</name>
</gene>
<dbReference type="Proteomes" id="UP000033731">
    <property type="component" value="Unassembled WGS sequence"/>
</dbReference>
<comment type="caution">
    <text evidence="1">The sequence shown here is derived from an EMBL/GenBank/DDBJ whole genome shotgun (WGS) entry which is preliminary data.</text>
</comment>
<name>A0A0F4VLF6_9HYPH</name>
<dbReference type="RefSeq" id="WP_013461868.1">
    <property type="nucleotide sequence ID" value="NZ_CAXYJJ010000033.1"/>
</dbReference>
<keyword evidence="2" id="KW-1185">Reference proteome</keyword>
<sequence>MIEKDSFENAIFKALVKSLLEEKIILSKVIRKTRIAMRKRKAV</sequence>
<dbReference type="GeneID" id="96886687"/>
<evidence type="ECO:0000313" key="2">
    <source>
        <dbReference type="Proteomes" id="UP000033731"/>
    </source>
</evidence>
<dbReference type="AlphaFoldDB" id="A0A0F4VLF6"/>
<proteinExistence type="predicted"/>
<dbReference type="PATRIC" id="fig|556287.9.peg.1107"/>